<sequence>MSFREGRGRARWDDYPSRSEERKSHHGRSNNPPSRHLWIGNLSHSLTEKALAHHFLQFGDLEKIAFQPGRSYAFINYIDEEDAFAAVKELQGFVLGGNPIRIEFAKPEKSSIPPREADYPEYRDEPYHKSRDSPYSHRDSRPRRYSPDPSHPNKPNKMNNDKDSEPSEVLWIGFPAQLKIDEFILRKAFSPFGEIENITAFPGRTFAFIRFRNVISARRAKEALHGKLFGNPRVHICFAKNESGPSNRDRTVDSLEHFRSNPRVRSPPFIPKFDDRSLYQGHVDIYEPRLDSPKRNMDSRRHSFGRRDKIYDDDPWDLPEEDVSLLRGTKKLKSNNMFPHESDNELPEYPLSDLEKMKRAVPLDQNYDSRHSGYKPVPKHLMNAAHAFGERGDHWDTSRDDVRAGSILMDRRRLSPERGRSSSKELWKWEGMISKGGTSVCRARCFPVGKPPDMVLPEYLDCTARTSLDMLAKHYYQAASAWVVFFAPADDPDISYYNDFMTYLGEKQRAAVVKLDERTTLFLVPPSEFSEKVLKVPGRLSISGVILRLLEIPSSSYGPTPQIENRDPPSSYQSFQGDFVNSPSGPPYLPTQPFTNNNYDYAQKPAVPGPNWSHRDFHNSNPMSKNFTSQAFNNNDNYTQEVTTHGNYTPDNNNIPGYHPSGTGKFPVLESPRISSSGLPAEQLAQLTSSLVGQQGQSSGGEYKPSGNINQSEYSFQTSQNYGLPNNQVVSSEFLQSQVSKMQQLQQQSTSLGSSQATAVVQDDAEADPQTRLQATLQLAAALLQQIQQGKGT</sequence>
<dbReference type="Proteomes" id="UP001632038">
    <property type="component" value="Unassembled WGS sequence"/>
</dbReference>
<dbReference type="SMART" id="SM00360">
    <property type="entry name" value="RRM"/>
    <property type="match status" value="2"/>
</dbReference>
<dbReference type="InterPro" id="IPR000504">
    <property type="entry name" value="RRM_dom"/>
</dbReference>
<feature type="region of interest" description="Disordered" evidence="5">
    <location>
        <begin position="690"/>
        <end position="712"/>
    </location>
</feature>
<protein>
    <recommendedName>
        <fullName evidence="6">RRM domain-containing protein</fullName>
    </recommendedName>
</protein>
<dbReference type="PROSITE" id="PS50102">
    <property type="entry name" value="RRM"/>
    <property type="match status" value="2"/>
</dbReference>
<dbReference type="Gene3D" id="3.30.70.330">
    <property type="match status" value="2"/>
</dbReference>
<dbReference type="FunFam" id="3.30.70.330:FF:000522">
    <property type="entry name" value="RNA recognition motif (RRM)-containing protein"/>
    <property type="match status" value="1"/>
</dbReference>
<feature type="compositionally biased region" description="Low complexity" evidence="5">
    <location>
        <begin position="690"/>
        <end position="701"/>
    </location>
</feature>
<feature type="compositionally biased region" description="Basic and acidic residues" evidence="5">
    <location>
        <begin position="106"/>
        <end position="139"/>
    </location>
</feature>
<dbReference type="PANTHER" id="PTHR23189">
    <property type="entry name" value="RNA RECOGNITION MOTIF-CONTAINING"/>
    <property type="match status" value="1"/>
</dbReference>
<feature type="compositionally biased region" description="Basic and acidic residues" evidence="5">
    <location>
        <begin position="1"/>
        <end position="23"/>
    </location>
</feature>
<comment type="caution">
    <text evidence="7">The sequence shown here is derived from an EMBL/GenBank/DDBJ whole genome shotgun (WGS) entry which is preliminary data.</text>
</comment>
<name>A0ABD3CNJ6_9LAMI</name>
<dbReference type="GO" id="GO:0005634">
    <property type="term" value="C:nucleus"/>
    <property type="evidence" value="ECO:0007669"/>
    <property type="project" value="UniProtKB-SubCell"/>
</dbReference>
<accession>A0ABD3CNJ6</accession>
<dbReference type="InterPro" id="IPR012677">
    <property type="entry name" value="Nucleotide-bd_a/b_plait_sf"/>
</dbReference>
<evidence type="ECO:0000256" key="2">
    <source>
        <dbReference type="ARBA" id="ARBA00022884"/>
    </source>
</evidence>
<feature type="region of interest" description="Disordered" evidence="5">
    <location>
        <begin position="746"/>
        <end position="769"/>
    </location>
</feature>
<dbReference type="AlphaFoldDB" id="A0ABD3CNJ6"/>
<feature type="compositionally biased region" description="Low complexity" evidence="5">
    <location>
        <begin position="746"/>
        <end position="756"/>
    </location>
</feature>
<feature type="domain" description="RRM" evidence="6">
    <location>
        <begin position="168"/>
        <end position="241"/>
    </location>
</feature>
<dbReference type="InterPro" id="IPR035979">
    <property type="entry name" value="RBD_domain_sf"/>
</dbReference>
<gene>
    <name evidence="7" type="ORF">CASFOL_024507</name>
</gene>
<dbReference type="Pfam" id="PF00076">
    <property type="entry name" value="RRM_1"/>
    <property type="match status" value="2"/>
</dbReference>
<evidence type="ECO:0000313" key="8">
    <source>
        <dbReference type="Proteomes" id="UP001632038"/>
    </source>
</evidence>
<evidence type="ECO:0000259" key="6">
    <source>
        <dbReference type="PROSITE" id="PS50102"/>
    </source>
</evidence>
<feature type="domain" description="RRM" evidence="6">
    <location>
        <begin position="35"/>
        <end position="107"/>
    </location>
</feature>
<proteinExistence type="predicted"/>
<dbReference type="GO" id="GO:0003723">
    <property type="term" value="F:RNA binding"/>
    <property type="evidence" value="ECO:0007669"/>
    <property type="project" value="UniProtKB-UniRule"/>
</dbReference>
<feature type="region of interest" description="Disordered" evidence="5">
    <location>
        <begin position="106"/>
        <end position="165"/>
    </location>
</feature>
<dbReference type="InterPro" id="IPR012921">
    <property type="entry name" value="SPOC_C"/>
</dbReference>
<feature type="region of interest" description="Disordered" evidence="5">
    <location>
        <begin position="1"/>
        <end position="35"/>
    </location>
</feature>
<evidence type="ECO:0000256" key="4">
    <source>
        <dbReference type="PROSITE-ProRule" id="PRU00176"/>
    </source>
</evidence>
<dbReference type="CDD" id="cd00590">
    <property type="entry name" value="RRM_SF"/>
    <property type="match status" value="1"/>
</dbReference>
<evidence type="ECO:0000256" key="5">
    <source>
        <dbReference type="SAM" id="MobiDB-lite"/>
    </source>
</evidence>
<organism evidence="7 8">
    <name type="scientific">Castilleja foliolosa</name>
    <dbReference type="NCBI Taxonomy" id="1961234"/>
    <lineage>
        <taxon>Eukaryota</taxon>
        <taxon>Viridiplantae</taxon>
        <taxon>Streptophyta</taxon>
        <taxon>Embryophyta</taxon>
        <taxon>Tracheophyta</taxon>
        <taxon>Spermatophyta</taxon>
        <taxon>Magnoliopsida</taxon>
        <taxon>eudicotyledons</taxon>
        <taxon>Gunneridae</taxon>
        <taxon>Pentapetalae</taxon>
        <taxon>asterids</taxon>
        <taxon>lamiids</taxon>
        <taxon>Lamiales</taxon>
        <taxon>Orobanchaceae</taxon>
        <taxon>Pedicularideae</taxon>
        <taxon>Castillejinae</taxon>
        <taxon>Castilleja</taxon>
    </lineage>
</organism>
<keyword evidence="2 4" id="KW-0694">RNA-binding</keyword>
<reference evidence="8" key="1">
    <citation type="journal article" date="2024" name="IScience">
        <title>Strigolactones Initiate the Formation of Haustorium-like Structures in Castilleja.</title>
        <authorList>
            <person name="Buerger M."/>
            <person name="Peterson D."/>
            <person name="Chory J."/>
        </authorList>
    </citation>
    <scope>NUCLEOTIDE SEQUENCE [LARGE SCALE GENOMIC DNA]</scope>
</reference>
<evidence type="ECO:0000256" key="1">
    <source>
        <dbReference type="ARBA" id="ARBA00004123"/>
    </source>
</evidence>
<keyword evidence="8" id="KW-1185">Reference proteome</keyword>
<evidence type="ECO:0000256" key="3">
    <source>
        <dbReference type="ARBA" id="ARBA00023242"/>
    </source>
</evidence>
<dbReference type="EMBL" id="JAVIJP010000032">
    <property type="protein sequence ID" value="KAL3631523.1"/>
    <property type="molecule type" value="Genomic_DNA"/>
</dbReference>
<dbReference type="SUPFAM" id="SSF54928">
    <property type="entry name" value="RNA-binding domain, RBD"/>
    <property type="match status" value="2"/>
</dbReference>
<dbReference type="Pfam" id="PF07744">
    <property type="entry name" value="SPOC"/>
    <property type="match status" value="1"/>
</dbReference>
<evidence type="ECO:0000313" key="7">
    <source>
        <dbReference type="EMBL" id="KAL3631523.1"/>
    </source>
</evidence>
<keyword evidence="3" id="KW-0539">Nucleus</keyword>
<dbReference type="CDD" id="cd21546">
    <property type="entry name" value="SPOC_FPA-like"/>
    <property type="match status" value="1"/>
</dbReference>
<comment type="subcellular location">
    <subcellularLocation>
        <location evidence="1">Nucleus</location>
    </subcellularLocation>
</comment>